<dbReference type="InterPro" id="IPR001845">
    <property type="entry name" value="HTH_ArsR_DNA-bd_dom"/>
</dbReference>
<dbReference type="InterPro" id="IPR011991">
    <property type="entry name" value="ArsR-like_HTH"/>
</dbReference>
<dbReference type="Gene3D" id="1.10.10.10">
    <property type="entry name" value="Winged helix-like DNA-binding domain superfamily/Winged helix DNA-binding domain"/>
    <property type="match status" value="1"/>
</dbReference>
<accession>A0A0P7FRJ5</accession>
<dbReference type="SUPFAM" id="SSF46785">
    <property type="entry name" value="Winged helix' DNA-binding domain"/>
    <property type="match status" value="1"/>
</dbReference>
<comment type="caution">
    <text evidence="2">The sequence shown here is derived from an EMBL/GenBank/DDBJ whole genome shotgun (WGS) entry which is preliminary data.</text>
</comment>
<dbReference type="Pfam" id="PF25213">
    <property type="entry name" value="HVO_A0261_N"/>
    <property type="match status" value="1"/>
</dbReference>
<reference evidence="3" key="1">
    <citation type="submission" date="2013-11" db="EMBL/GenBank/DDBJ databases">
        <authorList>
            <person name="Hoang H.T."/>
            <person name="Killian M.L."/>
            <person name="Madson D.M."/>
            <person name="Arruda P.H.E."/>
            <person name="Sun D."/>
            <person name="Schwartz K.J."/>
            <person name="Yoon K."/>
        </authorList>
    </citation>
    <scope>NUCLEOTIDE SEQUENCE [LARGE SCALE GENOMIC DNA]</scope>
    <source>
        <strain evidence="3">CDK2</strain>
    </source>
</reference>
<protein>
    <submittedName>
        <fullName evidence="2">MarR family protein</fullName>
    </submittedName>
</protein>
<dbReference type="GO" id="GO:0003700">
    <property type="term" value="F:DNA-binding transcription factor activity"/>
    <property type="evidence" value="ECO:0007669"/>
    <property type="project" value="InterPro"/>
</dbReference>
<dbReference type="SMART" id="SM00418">
    <property type="entry name" value="HTH_ARSR"/>
    <property type="match status" value="1"/>
</dbReference>
<proteinExistence type="predicted"/>
<evidence type="ECO:0000313" key="3">
    <source>
        <dbReference type="Proteomes" id="UP000050535"/>
    </source>
</evidence>
<dbReference type="Proteomes" id="UP000050535">
    <property type="component" value="Unassembled WGS sequence"/>
</dbReference>
<dbReference type="InterPro" id="IPR057527">
    <property type="entry name" value="HVO_A0261-like_N"/>
</dbReference>
<dbReference type="STRING" id="699431.SY89_03398"/>
<gene>
    <name evidence="2" type="ORF">SY89_03398</name>
</gene>
<evidence type="ECO:0000259" key="1">
    <source>
        <dbReference type="SMART" id="SM00418"/>
    </source>
</evidence>
<dbReference type="InterPro" id="IPR036388">
    <property type="entry name" value="WH-like_DNA-bd_sf"/>
</dbReference>
<feature type="domain" description="HTH arsR-type" evidence="1">
    <location>
        <begin position="7"/>
        <end position="90"/>
    </location>
</feature>
<sequence length="93" mass="10234">MTPDWDVVGHVISSRHRTLVLGRLAESPATPTQISADVDIASTHVSRALNSLREQGLVELLVPEDRRKGRVYGITTEGSETWELIQSKGLAKE</sequence>
<evidence type="ECO:0000313" key="2">
    <source>
        <dbReference type="EMBL" id="KPN29164.1"/>
    </source>
</evidence>
<keyword evidence="3" id="KW-1185">Reference proteome</keyword>
<organism evidence="2 3">
    <name type="scientific">Halolamina pelagica</name>
    <dbReference type="NCBI Taxonomy" id="699431"/>
    <lineage>
        <taxon>Archaea</taxon>
        <taxon>Methanobacteriati</taxon>
        <taxon>Methanobacteriota</taxon>
        <taxon>Stenosarchaea group</taxon>
        <taxon>Halobacteria</taxon>
        <taxon>Halobacteriales</taxon>
        <taxon>Haloferacaceae</taxon>
    </lineage>
</organism>
<dbReference type="EMBL" id="LGUC01000002">
    <property type="protein sequence ID" value="KPN29164.1"/>
    <property type="molecule type" value="Genomic_DNA"/>
</dbReference>
<name>A0A0P7FRJ5_9EURY</name>
<dbReference type="RefSeq" id="WP_054584926.1">
    <property type="nucleotide sequence ID" value="NZ_LGUC01000002.1"/>
</dbReference>
<dbReference type="AlphaFoldDB" id="A0A0P7FRJ5"/>
<dbReference type="InterPro" id="IPR036390">
    <property type="entry name" value="WH_DNA-bd_sf"/>
</dbReference>
<dbReference type="OrthoDB" id="74749at2157"/>
<dbReference type="CDD" id="cd00090">
    <property type="entry name" value="HTH_ARSR"/>
    <property type="match status" value="1"/>
</dbReference>